<feature type="region of interest" description="Disordered" evidence="1">
    <location>
        <begin position="668"/>
        <end position="718"/>
    </location>
</feature>
<feature type="compositionally biased region" description="Basic and acidic residues" evidence="1">
    <location>
        <begin position="617"/>
        <end position="629"/>
    </location>
</feature>
<dbReference type="CDD" id="cd17736">
    <property type="entry name" value="BRCT_microcephalin_rpt2"/>
    <property type="match status" value="1"/>
</dbReference>
<feature type="compositionally biased region" description="Low complexity" evidence="1">
    <location>
        <begin position="399"/>
        <end position="414"/>
    </location>
</feature>
<dbReference type="Pfam" id="PF12738">
    <property type="entry name" value="PTCB-BRCT"/>
    <property type="match status" value="1"/>
</dbReference>
<keyword evidence="4" id="KW-1185">Reference proteome</keyword>
<feature type="domain" description="BRCT" evidence="2">
    <location>
        <begin position="1307"/>
        <end position="1372"/>
    </location>
</feature>
<feature type="domain" description="BRCT" evidence="2">
    <location>
        <begin position="1449"/>
        <end position="1471"/>
    </location>
</feature>
<feature type="region of interest" description="Disordered" evidence="1">
    <location>
        <begin position="84"/>
        <end position="108"/>
    </location>
</feature>
<name>A0AAW1V3J7_9CUCU</name>
<accession>A0AAW1V3J7</accession>
<dbReference type="InterPro" id="IPR001357">
    <property type="entry name" value="BRCT_dom"/>
</dbReference>
<dbReference type="Pfam" id="PF16770">
    <property type="entry name" value="RTT107_BRCT_5"/>
    <property type="match status" value="1"/>
</dbReference>
<dbReference type="PANTHER" id="PTHR14625:SF3">
    <property type="entry name" value="MICROCEPHALIN"/>
    <property type="match status" value="1"/>
</dbReference>
<reference evidence="3 4" key="1">
    <citation type="submission" date="2023-03" db="EMBL/GenBank/DDBJ databases">
        <title>Genome insight into feeding habits of ladybird beetles.</title>
        <authorList>
            <person name="Li H.-S."/>
            <person name="Huang Y.-H."/>
            <person name="Pang H."/>
        </authorList>
    </citation>
    <scope>NUCLEOTIDE SEQUENCE [LARGE SCALE GENOMIC DNA]</scope>
    <source>
        <strain evidence="3">SYSU_2023b</strain>
        <tissue evidence="3">Whole body</tissue>
    </source>
</reference>
<dbReference type="EMBL" id="JARQZJ010000102">
    <property type="protein sequence ID" value="KAK9886775.1"/>
    <property type="molecule type" value="Genomic_DNA"/>
</dbReference>
<dbReference type="CDD" id="cd17751">
    <property type="entry name" value="BRCT_microcephalin_rpt3"/>
    <property type="match status" value="1"/>
</dbReference>
<evidence type="ECO:0000313" key="3">
    <source>
        <dbReference type="EMBL" id="KAK9886775.1"/>
    </source>
</evidence>
<gene>
    <name evidence="3" type="ORF">WA026_018429</name>
</gene>
<dbReference type="SUPFAM" id="SSF52113">
    <property type="entry name" value="BRCT domain"/>
    <property type="match status" value="3"/>
</dbReference>
<dbReference type="Gene3D" id="3.40.50.10190">
    <property type="entry name" value="BRCT domain"/>
    <property type="match status" value="3"/>
</dbReference>
<dbReference type="CDD" id="cd17716">
    <property type="entry name" value="BRCT_microcephalin_rpt1"/>
    <property type="match status" value="1"/>
</dbReference>
<dbReference type="InterPro" id="IPR022047">
    <property type="entry name" value="Microcephalin-like"/>
</dbReference>
<feature type="compositionally biased region" description="Polar residues" evidence="1">
    <location>
        <begin position="1067"/>
        <end position="1079"/>
    </location>
</feature>
<evidence type="ECO:0000313" key="4">
    <source>
        <dbReference type="Proteomes" id="UP001431783"/>
    </source>
</evidence>
<feature type="compositionally biased region" description="Polar residues" evidence="1">
    <location>
        <begin position="527"/>
        <end position="541"/>
    </location>
</feature>
<feature type="compositionally biased region" description="Basic and acidic residues" evidence="1">
    <location>
        <begin position="1049"/>
        <end position="1065"/>
    </location>
</feature>
<dbReference type="Proteomes" id="UP001431783">
    <property type="component" value="Unassembled WGS sequence"/>
</dbReference>
<feature type="region of interest" description="Disordered" evidence="1">
    <location>
        <begin position="780"/>
        <end position="799"/>
    </location>
</feature>
<dbReference type="PROSITE" id="PS50172">
    <property type="entry name" value="BRCT"/>
    <property type="match status" value="3"/>
</dbReference>
<feature type="region of interest" description="Disordered" evidence="1">
    <location>
        <begin position="509"/>
        <end position="655"/>
    </location>
</feature>
<feature type="region of interest" description="Disordered" evidence="1">
    <location>
        <begin position="460"/>
        <end position="483"/>
    </location>
</feature>
<feature type="compositionally biased region" description="Basic and acidic residues" evidence="1">
    <location>
        <begin position="669"/>
        <end position="679"/>
    </location>
</feature>
<feature type="compositionally biased region" description="Low complexity" evidence="1">
    <location>
        <begin position="582"/>
        <end position="595"/>
    </location>
</feature>
<comment type="caution">
    <text evidence="3">The sequence shown here is derived from an EMBL/GenBank/DDBJ whole genome shotgun (WGS) entry which is preliminary data.</text>
</comment>
<feature type="region of interest" description="Disordered" evidence="1">
    <location>
        <begin position="390"/>
        <end position="431"/>
    </location>
</feature>
<evidence type="ECO:0000256" key="1">
    <source>
        <dbReference type="SAM" id="MobiDB-lite"/>
    </source>
</evidence>
<feature type="compositionally biased region" description="Acidic residues" evidence="1">
    <location>
        <begin position="1125"/>
        <end position="1136"/>
    </location>
</feature>
<feature type="region of interest" description="Disordered" evidence="1">
    <location>
        <begin position="1033"/>
        <end position="1138"/>
    </location>
</feature>
<protein>
    <recommendedName>
        <fullName evidence="2">BRCT domain-containing protein</fullName>
    </recommendedName>
</protein>
<dbReference type="PANTHER" id="PTHR14625">
    <property type="entry name" value="MICROCEPHALIN"/>
    <property type="match status" value="1"/>
</dbReference>
<feature type="region of interest" description="Disordered" evidence="1">
    <location>
        <begin position="1229"/>
        <end position="1255"/>
    </location>
</feature>
<feature type="compositionally biased region" description="Polar residues" evidence="1">
    <location>
        <begin position="1087"/>
        <end position="1096"/>
    </location>
</feature>
<feature type="compositionally biased region" description="Polar residues" evidence="1">
    <location>
        <begin position="680"/>
        <end position="718"/>
    </location>
</feature>
<dbReference type="SMART" id="SM00292">
    <property type="entry name" value="BRCT"/>
    <property type="match status" value="3"/>
</dbReference>
<organism evidence="3 4">
    <name type="scientific">Henosepilachna vigintioctopunctata</name>
    <dbReference type="NCBI Taxonomy" id="420089"/>
    <lineage>
        <taxon>Eukaryota</taxon>
        <taxon>Metazoa</taxon>
        <taxon>Ecdysozoa</taxon>
        <taxon>Arthropoda</taxon>
        <taxon>Hexapoda</taxon>
        <taxon>Insecta</taxon>
        <taxon>Pterygota</taxon>
        <taxon>Neoptera</taxon>
        <taxon>Endopterygota</taxon>
        <taxon>Coleoptera</taxon>
        <taxon>Polyphaga</taxon>
        <taxon>Cucujiformia</taxon>
        <taxon>Coccinelloidea</taxon>
        <taxon>Coccinellidae</taxon>
        <taxon>Epilachninae</taxon>
        <taxon>Epilachnini</taxon>
        <taxon>Henosepilachna</taxon>
    </lineage>
</organism>
<proteinExistence type="predicted"/>
<dbReference type="GO" id="GO:0000278">
    <property type="term" value="P:mitotic cell cycle"/>
    <property type="evidence" value="ECO:0007669"/>
    <property type="project" value="TreeGrafter"/>
</dbReference>
<feature type="compositionally biased region" description="Polar residues" evidence="1">
    <location>
        <begin position="606"/>
        <end position="616"/>
    </location>
</feature>
<dbReference type="InterPro" id="IPR036420">
    <property type="entry name" value="BRCT_dom_sf"/>
</dbReference>
<sequence>MKRRSEISYSSENDANFNVQLFEHALKHGPSRNLILKLLATEEKSVFELFSKNTVGDILKTPTKRLKKKEHCESPTALLRRRELEKLNRPDSAQSDSSEKSSVSGSSSTLPFEKILRNVTAYVEIKSDGNDRSGGAKALLKSMGATVSDKFSRDVTHVIFKDGSYETYQRAKLLKVHFVSVLWLEAARRNGVRPPESNYPALGTKNYDQNVSLICSQMQKDYEDIIRDEIRRTLESGTSLPTTKSLIDSRRKTIASTSKRYESNSKFVNDQCPEDVEVGNILHKIRGLSNSQEPETASMILGSVTPVASVNDELSDLSRVIQNKLSKSSSDSFRPSSLNLEHQNSDILTSDSECGMIDGNFSRNKILIDETVGTSFKQNDAENSNMDITCSYDSENSDSRSLLSNRYSSRRISSANKTSHMDLTNLEQTNSGNPRSILKHLGQNIMNTVCHIASKANVLSNGGSRKRTHDKENHIDLVPDDNDDAEDDQFYRLKTPTLTTEKRVKPKSRIFPSGHVDSSIENVKGVNGNNSKEGLLNNQGSEEVCSFMQKKKREKGKRSSTEISSRSIPLGSKRLEEDEGNSTKISSLHISSNSNSKRRSEENKSGSTEMSSLHISSDSRERKASEEGKMGSIEFSSLRNSSDSKSKKQSEENISGLREISSLNISSDSKGRKISKESKMVSSDMSSLRISTSSRKTSNGTSMSSLKLSNSNIEKSGSTNMSSLRIYSDNLNSNELNDVQKLDDSSYTKKTQEDKANAFNLDKIVEENHLHSTPFVTDRKKRKNLKKSEMNNENLNNDKMNKCNINFEFTKRNVDSLEKTSENTRITRRENLAGNKEKRKFELDLKKRKDFHDKNKEIEFHFDNMNEKINITKSDIKNLNETPSKSGICESHFVNTRSRRKSTRHAVEEGEMNSYNKWHETTPIRRKSVRLLGQSLNQLIDDVIEDEKLSDLNSKGKKQHLNKEKAFICQESTGNCGSIENISITNDDCLLKTPRNINVSSTSNVSNTGDTYLELGSKKAVVLLENIIVSPQKDNTSNKRPLRKSKSVAKLEAKGERHPPNDKDNVNLLSSKNTSLENIESQDEVGKSQTQPNSKPNFRMSRSKSESDIKRRSRRIRKLYNPDESVNEEVVDDSEERDIMRQEKERRNKGLTQCTGVIGNVLLTQKAVEYLEKNKNKQEQSKSLSHTPESVLKELGIDKKEKKNKKESILNRSSDEQVALAEEFVHKKHRALSQTRKASQKTPRSRKSLRVLSQKSLTADRVNRRSTMEFESTSLAVPKAKTKLKLDQKPTIVCTKMHRQDVQMFNQIVRKLGTFLTEDEVTSRTTHLVVGEVKRTINLLRALARGCWILRQEWLLKSLEKGKWLPEEDYEATEFSPAVQKSRLEKSAFGPSYTMNIFLNCGPVYVAKSTTPRCSDLRELITICKGKISKMPDNAVISVGAYFDGCECVSEYWILDSISAGKLKPLKKYYLSKENGKSPFV</sequence>
<feature type="compositionally biased region" description="Polar residues" evidence="1">
    <location>
        <begin position="1232"/>
        <end position="1242"/>
    </location>
</feature>
<feature type="region of interest" description="Disordered" evidence="1">
    <location>
        <begin position="1174"/>
        <end position="1213"/>
    </location>
</feature>
<feature type="compositionally biased region" description="Polar residues" evidence="1">
    <location>
        <begin position="415"/>
        <end position="431"/>
    </location>
</feature>
<feature type="compositionally biased region" description="Basic and acidic residues" evidence="1">
    <location>
        <begin position="1191"/>
        <end position="1213"/>
    </location>
</feature>
<feature type="compositionally biased region" description="Basic residues" evidence="1">
    <location>
        <begin position="549"/>
        <end position="558"/>
    </location>
</feature>
<feature type="compositionally biased region" description="Low complexity" evidence="1">
    <location>
        <begin position="92"/>
        <end position="108"/>
    </location>
</feature>
<feature type="domain" description="BRCT" evidence="2">
    <location>
        <begin position="111"/>
        <end position="201"/>
    </location>
</feature>
<evidence type="ECO:0000259" key="2">
    <source>
        <dbReference type="PROSITE" id="PS50172"/>
    </source>
</evidence>
<feature type="compositionally biased region" description="Basic and acidic residues" evidence="1">
    <location>
        <begin position="642"/>
        <end position="651"/>
    </location>
</feature>